<dbReference type="EMBL" id="HACA01018617">
    <property type="protein sequence ID" value="CDW35978.1"/>
    <property type="molecule type" value="Transcribed_RNA"/>
</dbReference>
<sequence length="84" mass="10046">CGFITLKTRKKEHLVQIVVQHGINDYWWFLLAVVWLDVKNDIIPFVIVLRTFHIHLFVTLILCLKNKEVHYYTSKRSIKPGIRE</sequence>
<dbReference type="AlphaFoldDB" id="A0A0K2UCL5"/>
<keyword evidence="1" id="KW-0472">Membrane</keyword>
<reference evidence="2" key="1">
    <citation type="submission" date="2014-05" db="EMBL/GenBank/DDBJ databases">
        <authorList>
            <person name="Chronopoulou M."/>
        </authorList>
    </citation>
    <scope>NUCLEOTIDE SEQUENCE</scope>
    <source>
        <tissue evidence="2">Whole organism</tissue>
    </source>
</reference>
<name>A0A0K2UCL5_LEPSM</name>
<protein>
    <submittedName>
        <fullName evidence="2">Uncharacterized protein</fullName>
    </submittedName>
</protein>
<feature type="transmembrane region" description="Helical" evidence="1">
    <location>
        <begin position="42"/>
        <end position="64"/>
    </location>
</feature>
<organism evidence="2">
    <name type="scientific">Lepeophtheirus salmonis</name>
    <name type="common">Salmon louse</name>
    <name type="synonym">Caligus salmonis</name>
    <dbReference type="NCBI Taxonomy" id="72036"/>
    <lineage>
        <taxon>Eukaryota</taxon>
        <taxon>Metazoa</taxon>
        <taxon>Ecdysozoa</taxon>
        <taxon>Arthropoda</taxon>
        <taxon>Crustacea</taxon>
        <taxon>Multicrustacea</taxon>
        <taxon>Hexanauplia</taxon>
        <taxon>Copepoda</taxon>
        <taxon>Siphonostomatoida</taxon>
        <taxon>Caligidae</taxon>
        <taxon>Lepeophtheirus</taxon>
    </lineage>
</organism>
<accession>A0A0K2UCL5</accession>
<proteinExistence type="predicted"/>
<feature type="non-terminal residue" evidence="2">
    <location>
        <position position="1"/>
    </location>
</feature>
<feature type="transmembrane region" description="Helical" evidence="1">
    <location>
        <begin position="14"/>
        <end position="36"/>
    </location>
</feature>
<evidence type="ECO:0000256" key="1">
    <source>
        <dbReference type="SAM" id="Phobius"/>
    </source>
</evidence>
<keyword evidence="1" id="KW-1133">Transmembrane helix</keyword>
<evidence type="ECO:0000313" key="2">
    <source>
        <dbReference type="EMBL" id="CDW35978.1"/>
    </source>
</evidence>
<keyword evidence="1" id="KW-0812">Transmembrane</keyword>